<reference evidence="1" key="1">
    <citation type="journal article" date="2021" name="PeerJ">
        <title>Extensive microbial diversity within the chicken gut microbiome revealed by metagenomics and culture.</title>
        <authorList>
            <person name="Gilroy R."/>
            <person name="Ravi A."/>
            <person name="Getino M."/>
            <person name="Pursley I."/>
            <person name="Horton D.L."/>
            <person name="Alikhan N.F."/>
            <person name="Baker D."/>
            <person name="Gharbi K."/>
            <person name="Hall N."/>
            <person name="Watson M."/>
            <person name="Adriaenssens E.M."/>
            <person name="Foster-Nyarko E."/>
            <person name="Jarju S."/>
            <person name="Secka A."/>
            <person name="Antonio M."/>
            <person name="Oren A."/>
            <person name="Chaudhuri R.R."/>
            <person name="La Ragione R."/>
            <person name="Hildebrand F."/>
            <person name="Pallen M.J."/>
        </authorList>
    </citation>
    <scope>NUCLEOTIDE SEQUENCE</scope>
    <source>
        <strain evidence="1">ChiGjej1B1-14440</strain>
    </source>
</reference>
<sequence>MATVKQIYDFAIKWCDKFRDCDINYIELLDHWMADECIALGFNIDCGKAFKEKYGLAIYDPETLNKIIDDITDIPLLGSAIYLRWRYFNHWAYDSAEILNPQNRAWFILALSRLALLCQENQFVFKGTLKKIRIVSNNVCFSCMPEPDDEVEQHLTINNDGQVLFLGYNFGHNGIKHKKIRSKSFKIEKEDVKRLFRAIETYFNREYTEVFATDIGNWVMELTNTEGITYKFYGSLCAEFDYEGTDLSNLIREIVGMNDLYVFDGNAKPDVINKITINYHRVTKIKLDQKPKEVKKDFITWDYSECLIIDRESGTLEYIQNIGTDSNITFKYKINDGIVNLLERFDARKLFKHIKGNFEDVIENPNETRDYIITIDYTKSPSRIITGSYDKNGLLEDFLYFVETITNFIKYYNMQEMFNPFVFGKVKRRKSEYIFCSVIFKGGYKSYYYLTDDDSIEIGDLVLVPAGDDDHEVVVEVDNIEYFSKENAPRSIEKTKRIIRKYINDDFAN</sequence>
<evidence type="ECO:0000313" key="1">
    <source>
        <dbReference type="EMBL" id="HIX81842.1"/>
    </source>
</evidence>
<accession>A0A9D1XLV5</accession>
<reference evidence="1" key="2">
    <citation type="submission" date="2021-04" db="EMBL/GenBank/DDBJ databases">
        <authorList>
            <person name="Gilroy R."/>
        </authorList>
    </citation>
    <scope>NUCLEOTIDE SEQUENCE</scope>
    <source>
        <strain evidence="1">ChiGjej1B1-14440</strain>
    </source>
</reference>
<dbReference type="AlphaFoldDB" id="A0A9D1XLV5"/>
<dbReference type="EMBL" id="DXET01000168">
    <property type="protein sequence ID" value="HIX81842.1"/>
    <property type="molecule type" value="Genomic_DNA"/>
</dbReference>
<comment type="caution">
    <text evidence="1">The sequence shown here is derived from an EMBL/GenBank/DDBJ whole genome shotgun (WGS) entry which is preliminary data.</text>
</comment>
<gene>
    <name evidence="1" type="ORF">H9980_07740</name>
</gene>
<organism evidence="1 2">
    <name type="scientific">Candidatus Erysipelatoclostridium merdavium</name>
    <dbReference type="NCBI Taxonomy" id="2838566"/>
    <lineage>
        <taxon>Bacteria</taxon>
        <taxon>Bacillati</taxon>
        <taxon>Bacillota</taxon>
        <taxon>Erysipelotrichia</taxon>
        <taxon>Erysipelotrichales</taxon>
        <taxon>Erysipelotrichales incertae sedis</taxon>
    </lineage>
</organism>
<evidence type="ECO:0000313" key="2">
    <source>
        <dbReference type="Proteomes" id="UP000886724"/>
    </source>
</evidence>
<proteinExistence type="predicted"/>
<protein>
    <submittedName>
        <fullName evidence="1">Uncharacterized protein</fullName>
    </submittedName>
</protein>
<dbReference type="Proteomes" id="UP000886724">
    <property type="component" value="Unassembled WGS sequence"/>
</dbReference>
<name>A0A9D1XLV5_9FIRM</name>